<reference evidence="2 3" key="1">
    <citation type="submission" date="2022-03" db="EMBL/GenBank/DDBJ databases">
        <title>A chromosomal length assembly of Cordylochernes scorpioides.</title>
        <authorList>
            <person name="Zeh D."/>
            <person name="Zeh J."/>
        </authorList>
    </citation>
    <scope>NUCLEOTIDE SEQUENCE [LARGE SCALE GENOMIC DNA]</scope>
    <source>
        <strain evidence="2">IN4F17</strain>
        <tissue evidence="2">Whole Body</tissue>
    </source>
</reference>
<evidence type="ECO:0000313" key="3">
    <source>
        <dbReference type="Proteomes" id="UP001235939"/>
    </source>
</evidence>
<evidence type="ECO:0000313" key="2">
    <source>
        <dbReference type="EMBL" id="UYV83418.1"/>
    </source>
</evidence>
<dbReference type="Proteomes" id="UP001235939">
    <property type="component" value="Chromosome 23"/>
</dbReference>
<proteinExistence type="predicted"/>
<keyword evidence="3" id="KW-1185">Reference proteome</keyword>
<dbReference type="EMBL" id="CP092885">
    <property type="protein sequence ID" value="UYV83418.1"/>
    <property type="molecule type" value="Genomic_DNA"/>
</dbReference>
<keyword evidence="1" id="KW-0472">Membrane</keyword>
<gene>
    <name evidence="2" type="ORF">LAZ67_23000950</name>
</gene>
<evidence type="ECO:0000256" key="1">
    <source>
        <dbReference type="SAM" id="Phobius"/>
    </source>
</evidence>
<sequence length="59" mass="6844">MEKSKHIALNDPLLRLGVVLIVIFTWVVYRGVHLELVTSFSLIAFLQTFRRFIAQEADQ</sequence>
<keyword evidence="1" id="KW-0812">Transmembrane</keyword>
<feature type="transmembrane region" description="Helical" evidence="1">
    <location>
        <begin position="12"/>
        <end position="29"/>
    </location>
</feature>
<name>A0ABY6LQG6_9ARAC</name>
<organism evidence="2 3">
    <name type="scientific">Cordylochernes scorpioides</name>
    <dbReference type="NCBI Taxonomy" id="51811"/>
    <lineage>
        <taxon>Eukaryota</taxon>
        <taxon>Metazoa</taxon>
        <taxon>Ecdysozoa</taxon>
        <taxon>Arthropoda</taxon>
        <taxon>Chelicerata</taxon>
        <taxon>Arachnida</taxon>
        <taxon>Pseudoscorpiones</taxon>
        <taxon>Cheliferoidea</taxon>
        <taxon>Chernetidae</taxon>
        <taxon>Cordylochernes</taxon>
    </lineage>
</organism>
<protein>
    <submittedName>
        <fullName evidence="2">Uncharacterized protein</fullName>
    </submittedName>
</protein>
<keyword evidence="1" id="KW-1133">Transmembrane helix</keyword>
<accession>A0ABY6LQG6</accession>